<protein>
    <submittedName>
        <fullName evidence="2">Uncharacterized protein</fullName>
    </submittedName>
</protein>
<name>A0AAV3Z0N2_9GAST</name>
<keyword evidence="3" id="KW-1185">Reference proteome</keyword>
<dbReference type="Proteomes" id="UP000735302">
    <property type="component" value="Unassembled WGS sequence"/>
</dbReference>
<evidence type="ECO:0000313" key="3">
    <source>
        <dbReference type="Proteomes" id="UP000735302"/>
    </source>
</evidence>
<comment type="caution">
    <text evidence="2">The sequence shown here is derived from an EMBL/GenBank/DDBJ whole genome shotgun (WGS) entry which is preliminary data.</text>
</comment>
<sequence>MTAPKVSVNVNTCTSASDDKASDSARSNDPLAIRTVKKGAKRVQKTLKLPALISSPDFRNMLLQKEADEKAEEARKKQCKIDMEEKKKAEAKEEELKKAKREQSKKEWEEKKRLKDIEVQCRKEEQKRKQEEKKKTKAAAQKKGKKRKVCRKLNEAGSEDNTNVDESTMVLDNNSSDD</sequence>
<feature type="compositionally biased region" description="Basic residues" evidence="1">
    <location>
        <begin position="135"/>
        <end position="151"/>
    </location>
</feature>
<dbReference type="EMBL" id="BLXT01001848">
    <property type="protein sequence ID" value="GFN88209.1"/>
    <property type="molecule type" value="Genomic_DNA"/>
</dbReference>
<feature type="region of interest" description="Disordered" evidence="1">
    <location>
        <begin position="1"/>
        <end position="40"/>
    </location>
</feature>
<feature type="region of interest" description="Disordered" evidence="1">
    <location>
        <begin position="64"/>
        <end position="178"/>
    </location>
</feature>
<feature type="compositionally biased region" description="Basic and acidic residues" evidence="1">
    <location>
        <begin position="65"/>
        <end position="134"/>
    </location>
</feature>
<reference evidence="2 3" key="1">
    <citation type="journal article" date="2021" name="Elife">
        <title>Chloroplast acquisition without the gene transfer in kleptoplastic sea slugs, Plakobranchus ocellatus.</title>
        <authorList>
            <person name="Maeda T."/>
            <person name="Takahashi S."/>
            <person name="Yoshida T."/>
            <person name="Shimamura S."/>
            <person name="Takaki Y."/>
            <person name="Nagai Y."/>
            <person name="Toyoda A."/>
            <person name="Suzuki Y."/>
            <person name="Arimoto A."/>
            <person name="Ishii H."/>
            <person name="Satoh N."/>
            <person name="Nishiyama T."/>
            <person name="Hasebe M."/>
            <person name="Maruyama T."/>
            <person name="Minagawa J."/>
            <person name="Obokata J."/>
            <person name="Shigenobu S."/>
        </authorList>
    </citation>
    <scope>NUCLEOTIDE SEQUENCE [LARGE SCALE GENOMIC DNA]</scope>
</reference>
<gene>
    <name evidence="2" type="ORF">PoB_001471500</name>
</gene>
<proteinExistence type="predicted"/>
<dbReference type="AlphaFoldDB" id="A0AAV3Z0N2"/>
<organism evidence="2 3">
    <name type="scientific">Plakobranchus ocellatus</name>
    <dbReference type="NCBI Taxonomy" id="259542"/>
    <lineage>
        <taxon>Eukaryota</taxon>
        <taxon>Metazoa</taxon>
        <taxon>Spiralia</taxon>
        <taxon>Lophotrochozoa</taxon>
        <taxon>Mollusca</taxon>
        <taxon>Gastropoda</taxon>
        <taxon>Heterobranchia</taxon>
        <taxon>Euthyneura</taxon>
        <taxon>Panpulmonata</taxon>
        <taxon>Sacoglossa</taxon>
        <taxon>Placobranchoidea</taxon>
        <taxon>Plakobranchidae</taxon>
        <taxon>Plakobranchus</taxon>
    </lineage>
</organism>
<evidence type="ECO:0000256" key="1">
    <source>
        <dbReference type="SAM" id="MobiDB-lite"/>
    </source>
</evidence>
<feature type="compositionally biased region" description="Polar residues" evidence="1">
    <location>
        <begin position="159"/>
        <end position="178"/>
    </location>
</feature>
<accession>A0AAV3Z0N2</accession>
<evidence type="ECO:0000313" key="2">
    <source>
        <dbReference type="EMBL" id="GFN88209.1"/>
    </source>
</evidence>